<dbReference type="InterPro" id="IPR000219">
    <property type="entry name" value="DH_dom"/>
</dbReference>
<feature type="compositionally biased region" description="Polar residues" evidence="1">
    <location>
        <begin position="68"/>
        <end position="78"/>
    </location>
</feature>
<gene>
    <name evidence="3" type="ORF">CYY_003200</name>
</gene>
<feature type="region of interest" description="Disordered" evidence="1">
    <location>
        <begin position="383"/>
        <end position="403"/>
    </location>
</feature>
<organism evidence="3 4">
    <name type="scientific">Polysphondylium violaceum</name>
    <dbReference type="NCBI Taxonomy" id="133409"/>
    <lineage>
        <taxon>Eukaryota</taxon>
        <taxon>Amoebozoa</taxon>
        <taxon>Evosea</taxon>
        <taxon>Eumycetozoa</taxon>
        <taxon>Dictyostelia</taxon>
        <taxon>Dictyosteliales</taxon>
        <taxon>Dictyosteliaceae</taxon>
        <taxon>Polysphondylium</taxon>
    </lineage>
</organism>
<evidence type="ECO:0000259" key="2">
    <source>
        <dbReference type="PROSITE" id="PS50010"/>
    </source>
</evidence>
<keyword evidence="4" id="KW-1185">Reference proteome</keyword>
<dbReference type="EMBL" id="AJWJ01000097">
    <property type="protein sequence ID" value="KAF2075508.1"/>
    <property type="molecule type" value="Genomic_DNA"/>
</dbReference>
<feature type="domain" description="DH" evidence="2">
    <location>
        <begin position="409"/>
        <end position="590"/>
    </location>
</feature>
<dbReference type="GO" id="GO:0005737">
    <property type="term" value="C:cytoplasm"/>
    <property type="evidence" value="ECO:0007669"/>
    <property type="project" value="TreeGrafter"/>
</dbReference>
<evidence type="ECO:0000313" key="3">
    <source>
        <dbReference type="EMBL" id="KAF2075508.1"/>
    </source>
</evidence>
<reference evidence="3" key="1">
    <citation type="submission" date="2020-01" db="EMBL/GenBank/DDBJ databases">
        <title>Development of genomics and gene disruption for Polysphondylium violaceum indicates a role for the polyketide synthase stlB in stalk morphogenesis.</title>
        <authorList>
            <person name="Narita B."/>
            <person name="Kawabe Y."/>
            <person name="Kin K."/>
            <person name="Saito T."/>
            <person name="Gibbs R."/>
            <person name="Kuspa A."/>
            <person name="Muzny D."/>
            <person name="Queller D."/>
            <person name="Richards S."/>
            <person name="Strassman J."/>
            <person name="Sucgang R."/>
            <person name="Worley K."/>
            <person name="Schaap P."/>
        </authorList>
    </citation>
    <scope>NUCLEOTIDE SEQUENCE</scope>
    <source>
        <strain evidence="3">QSvi11</strain>
    </source>
</reference>
<name>A0A8J4V1I9_9MYCE</name>
<feature type="compositionally biased region" description="Polar residues" evidence="1">
    <location>
        <begin position="1"/>
        <end position="25"/>
    </location>
</feature>
<dbReference type="GO" id="GO:0005085">
    <property type="term" value="F:guanyl-nucleotide exchange factor activity"/>
    <property type="evidence" value="ECO:0007669"/>
    <property type="project" value="InterPro"/>
</dbReference>
<sequence length="841" mass="94175">MNDNSNSNVPSKRNSMHIRSSSEYNLRSIGNGGHSGNDGANSTNIASPHGQLSRSFVVNSPTHKRVTSIGSKTVSSPIGNPKRLSGELEKSKQPIKSFIADRVKFFSDKEAIQKEKQIMSPGTPPKGVVLNHISNSKSPSQLDLQQQEPSPSVNNSHPKTLISERIKSFSNLNLNDHFQNNINHHQQQPQQPQQPQSKPKAPVRINSMLNISQIKNNHQYQPPAPIRQPTKNVTPRELPLPPTPENKTPRENKTTPKENKTTPREIKTTPRESIPIISLPPPPTIIEPTLPPEPLQQPKINNIIESSTSIYRSPPPPPKNYMDKINISKNDIQISLENPSPVLRGSSVLSQDQTLVDLNFDEASSIADTESVMVAIQNLSKYEQSSSSSPPSSSPSSSPNPNTMAKLEQQCKVLTELYSTEQDYLRDLDFIINEMIKTLSAKGFDKTIVMGVFSNIEIIRNLSKTIVDDLKSCKDGITLHNVVTVFKKMSAFFKMYSQYCTHHSKSMDMVVELSKNNEKFNNFKTEIMNLPESRGLKIQDYLIKPIQRICKYPLLFNELMKTTSNEDPDFKDLEAVHSKLVEVAAFVNEFHHITEGNERLLELQNIIEGAPFNIIESTRKILKEATVKMKEFEKDDYHTRFIFIFNDTIVFTKYSSFTKKYHFSFNLPYHSSRVTPSIKDRSFHLSGTNKEGVAINLELQCEDEQEKDTISNLLIDLMATGKKHFETMRVRGNNKLSPTCITKGTATLSVGGGRDALSRKSSIHDGLAGSSTLPISGSNSINKYSSSIADPLSPTYLFNKSSTLSTTSNEANQALFNLSKLMKDSGQDIKKKRETLNITKK</sequence>
<dbReference type="SUPFAM" id="SSF48065">
    <property type="entry name" value="DBL homology domain (DH-domain)"/>
    <property type="match status" value="1"/>
</dbReference>
<dbReference type="PANTHER" id="PTHR12673">
    <property type="entry name" value="FACIOGENITAL DYSPLASIA PROTEIN"/>
    <property type="match status" value="1"/>
</dbReference>
<dbReference type="PANTHER" id="PTHR12673:SF159">
    <property type="entry name" value="LD03170P"/>
    <property type="match status" value="1"/>
</dbReference>
<dbReference type="SUPFAM" id="SSF50729">
    <property type="entry name" value="PH domain-like"/>
    <property type="match status" value="1"/>
</dbReference>
<dbReference type="InterPro" id="IPR011993">
    <property type="entry name" value="PH-like_dom_sf"/>
</dbReference>
<feature type="region of interest" description="Disordered" evidence="1">
    <location>
        <begin position="218"/>
        <end position="265"/>
    </location>
</feature>
<feature type="compositionally biased region" description="Polar residues" evidence="1">
    <location>
        <begin position="38"/>
        <end position="61"/>
    </location>
</feature>
<dbReference type="Proteomes" id="UP000695562">
    <property type="component" value="Unassembled WGS sequence"/>
</dbReference>
<dbReference type="PROSITE" id="PS50010">
    <property type="entry name" value="DH_2"/>
    <property type="match status" value="1"/>
</dbReference>
<evidence type="ECO:0000256" key="1">
    <source>
        <dbReference type="SAM" id="MobiDB-lite"/>
    </source>
</evidence>
<dbReference type="Gene3D" id="1.20.900.10">
    <property type="entry name" value="Dbl homology (DH) domain"/>
    <property type="match status" value="1"/>
</dbReference>
<accession>A0A8J4V1I9</accession>
<dbReference type="Pfam" id="PF00621">
    <property type="entry name" value="RhoGEF"/>
    <property type="match status" value="1"/>
</dbReference>
<dbReference type="SMART" id="SM00325">
    <property type="entry name" value="RhoGEF"/>
    <property type="match status" value="1"/>
</dbReference>
<feature type="compositionally biased region" description="Polar residues" evidence="1">
    <location>
        <begin position="132"/>
        <end position="158"/>
    </location>
</feature>
<dbReference type="CDD" id="cd00160">
    <property type="entry name" value="RhoGEF"/>
    <property type="match status" value="1"/>
</dbReference>
<dbReference type="AlphaFoldDB" id="A0A8J4V1I9"/>
<dbReference type="InterPro" id="IPR051092">
    <property type="entry name" value="FYVE_RhoGEF_PH"/>
</dbReference>
<comment type="caution">
    <text evidence="3">The sequence shown here is derived from an EMBL/GenBank/DDBJ whole genome shotgun (WGS) entry which is preliminary data.</text>
</comment>
<dbReference type="InterPro" id="IPR035899">
    <property type="entry name" value="DBL_dom_sf"/>
</dbReference>
<feature type="compositionally biased region" description="Basic and acidic residues" evidence="1">
    <location>
        <begin position="247"/>
        <end position="265"/>
    </location>
</feature>
<proteinExistence type="predicted"/>
<feature type="region of interest" description="Disordered" evidence="1">
    <location>
        <begin position="1"/>
        <end position="90"/>
    </location>
</feature>
<dbReference type="Gene3D" id="2.30.29.30">
    <property type="entry name" value="Pleckstrin-homology domain (PH domain)/Phosphotyrosine-binding domain (PTB)"/>
    <property type="match status" value="1"/>
</dbReference>
<feature type="compositionally biased region" description="Low complexity" evidence="1">
    <location>
        <begin position="385"/>
        <end position="399"/>
    </location>
</feature>
<evidence type="ECO:0000313" key="4">
    <source>
        <dbReference type="Proteomes" id="UP000695562"/>
    </source>
</evidence>
<feature type="region of interest" description="Disordered" evidence="1">
    <location>
        <begin position="115"/>
        <end position="158"/>
    </location>
</feature>
<protein>
    <recommendedName>
        <fullName evidence="2">DH domain-containing protein</fullName>
    </recommendedName>
</protein>
<dbReference type="OrthoDB" id="1716625at2759"/>